<dbReference type="FunFam" id="1.10.510.10:FF:000480">
    <property type="entry name" value="Pollen receptor-like kinase 1"/>
    <property type="match status" value="1"/>
</dbReference>
<keyword evidence="14" id="KW-1015">Disulfide bond</keyword>
<keyword evidence="13 18" id="KW-0472">Membrane</keyword>
<keyword evidence="15 21" id="KW-0675">Receptor</keyword>
<organism evidence="21 22">
    <name type="scientific">Glycine soja</name>
    <name type="common">Wild soybean</name>
    <dbReference type="NCBI Taxonomy" id="3848"/>
    <lineage>
        <taxon>Eukaryota</taxon>
        <taxon>Viridiplantae</taxon>
        <taxon>Streptophyta</taxon>
        <taxon>Embryophyta</taxon>
        <taxon>Tracheophyta</taxon>
        <taxon>Spermatophyta</taxon>
        <taxon>Magnoliopsida</taxon>
        <taxon>eudicotyledons</taxon>
        <taxon>Gunneridae</taxon>
        <taxon>Pentapetalae</taxon>
        <taxon>rosids</taxon>
        <taxon>fabids</taxon>
        <taxon>Fabales</taxon>
        <taxon>Fabaceae</taxon>
        <taxon>Papilionoideae</taxon>
        <taxon>50 kb inversion clade</taxon>
        <taxon>NPAAA clade</taxon>
        <taxon>indigoferoid/millettioid clade</taxon>
        <taxon>Phaseoleae</taxon>
        <taxon>Glycine</taxon>
        <taxon>Glycine subgen. Soja</taxon>
    </lineage>
</organism>
<keyword evidence="21" id="KW-0418">Kinase</keyword>
<dbReference type="SUPFAM" id="SSF56112">
    <property type="entry name" value="Protein kinase-like (PK-like)"/>
    <property type="match status" value="1"/>
</dbReference>
<evidence type="ECO:0000256" key="8">
    <source>
        <dbReference type="ARBA" id="ARBA00022692"/>
    </source>
</evidence>
<keyword evidence="4" id="KW-0134">Cell wall</keyword>
<evidence type="ECO:0000256" key="5">
    <source>
        <dbReference type="ARBA" id="ARBA00022525"/>
    </source>
</evidence>
<dbReference type="Pfam" id="PF00069">
    <property type="entry name" value="Pkinase"/>
    <property type="match status" value="1"/>
</dbReference>
<feature type="region of interest" description="Disordered" evidence="17">
    <location>
        <begin position="280"/>
        <end position="305"/>
    </location>
</feature>
<evidence type="ECO:0000256" key="13">
    <source>
        <dbReference type="ARBA" id="ARBA00023136"/>
    </source>
</evidence>
<dbReference type="PROSITE" id="PS50011">
    <property type="entry name" value="PROTEIN_KINASE_DOM"/>
    <property type="match status" value="1"/>
</dbReference>
<feature type="signal peptide" evidence="19">
    <location>
        <begin position="1"/>
        <end position="24"/>
    </location>
</feature>
<dbReference type="Gene3D" id="3.80.10.10">
    <property type="entry name" value="Ribonuclease Inhibitor"/>
    <property type="match status" value="2"/>
</dbReference>
<evidence type="ECO:0000256" key="2">
    <source>
        <dbReference type="ARBA" id="ARBA00004170"/>
    </source>
</evidence>
<dbReference type="GO" id="GO:0016020">
    <property type="term" value="C:membrane"/>
    <property type="evidence" value="ECO:0007669"/>
    <property type="project" value="UniProtKB-SubCell"/>
</dbReference>
<keyword evidence="9 19" id="KW-0732">Signal</keyword>
<keyword evidence="12 18" id="KW-1133">Transmembrane helix</keyword>
<keyword evidence="11" id="KW-0611">Plant defense</keyword>
<evidence type="ECO:0000256" key="6">
    <source>
        <dbReference type="ARBA" id="ARBA00022553"/>
    </source>
</evidence>
<evidence type="ECO:0000256" key="7">
    <source>
        <dbReference type="ARBA" id="ARBA00022614"/>
    </source>
</evidence>
<feature type="compositionally biased region" description="Polar residues" evidence="17">
    <location>
        <begin position="280"/>
        <end position="289"/>
    </location>
</feature>
<dbReference type="GO" id="GO:0006952">
    <property type="term" value="P:defense response"/>
    <property type="evidence" value="ECO:0007669"/>
    <property type="project" value="UniProtKB-KW"/>
</dbReference>
<evidence type="ECO:0000256" key="3">
    <source>
        <dbReference type="ARBA" id="ARBA00004191"/>
    </source>
</evidence>
<keyword evidence="10" id="KW-0677">Repeat</keyword>
<dbReference type="InterPro" id="IPR032675">
    <property type="entry name" value="LRR_dom_sf"/>
</dbReference>
<protein>
    <submittedName>
        <fullName evidence="21">Pollen receptor-like kinase 1 isoform A</fullName>
    </submittedName>
</protein>
<evidence type="ECO:0000256" key="12">
    <source>
        <dbReference type="ARBA" id="ARBA00022989"/>
    </source>
</evidence>
<evidence type="ECO:0000259" key="20">
    <source>
        <dbReference type="PROSITE" id="PS50011"/>
    </source>
</evidence>
<accession>A0A445LWQ5</accession>
<evidence type="ECO:0000256" key="16">
    <source>
        <dbReference type="ARBA" id="ARBA00038043"/>
    </source>
</evidence>
<evidence type="ECO:0000256" key="15">
    <source>
        <dbReference type="ARBA" id="ARBA00023170"/>
    </source>
</evidence>
<dbReference type="Gramene" id="XM_028370131.1">
    <property type="protein sequence ID" value="XP_028225932.1"/>
    <property type="gene ID" value="LOC114407143"/>
</dbReference>
<keyword evidence="5" id="KW-0964">Secreted</keyword>
<gene>
    <name evidence="21" type="ORF">D0Y65_000018</name>
</gene>
<dbReference type="AlphaFoldDB" id="A0A445LWQ5"/>
<evidence type="ECO:0000256" key="4">
    <source>
        <dbReference type="ARBA" id="ARBA00022512"/>
    </source>
</evidence>
<keyword evidence="21" id="KW-0808">Transferase</keyword>
<keyword evidence="8 18" id="KW-0812">Transmembrane</keyword>
<dbReference type="SUPFAM" id="SSF52058">
    <property type="entry name" value="L domain-like"/>
    <property type="match status" value="1"/>
</dbReference>
<dbReference type="Proteomes" id="UP000289340">
    <property type="component" value="Chromosome 1"/>
</dbReference>
<evidence type="ECO:0000256" key="9">
    <source>
        <dbReference type="ARBA" id="ARBA00022729"/>
    </source>
</evidence>
<reference evidence="21 22" key="1">
    <citation type="submission" date="2018-09" db="EMBL/GenBank/DDBJ databases">
        <title>A high-quality reference genome of wild soybean provides a powerful tool to mine soybean genomes.</title>
        <authorList>
            <person name="Xie M."/>
            <person name="Chung C.Y.L."/>
            <person name="Li M.-W."/>
            <person name="Wong F.-L."/>
            <person name="Chan T.-F."/>
            <person name="Lam H.-M."/>
        </authorList>
    </citation>
    <scope>NUCLEOTIDE SEQUENCE [LARGE SCALE GENOMIC DNA]</scope>
    <source>
        <strain evidence="22">cv. W05</strain>
        <tissue evidence="21">Hypocotyl of etiolated seedlings</tissue>
    </source>
</reference>
<feature type="transmembrane region" description="Helical" evidence="18">
    <location>
        <begin position="239"/>
        <end position="261"/>
    </location>
</feature>
<dbReference type="GO" id="GO:0005524">
    <property type="term" value="F:ATP binding"/>
    <property type="evidence" value="ECO:0007669"/>
    <property type="project" value="InterPro"/>
</dbReference>
<dbReference type="GO" id="GO:0004672">
    <property type="term" value="F:protein kinase activity"/>
    <property type="evidence" value="ECO:0007669"/>
    <property type="project" value="InterPro"/>
</dbReference>
<sequence>MALLTSFITSFTLLLLFVIMITSASDTGSLLKFRDSLENNNALLSSWNASIPPCSGSSHWPRVQCYKGHVSGLKLENMRLKGVIDVQSLLELPYLRTISLMNNDFDTEWPDINKIVGLKTLFLSNNNFSGEIPAQAFQGMQWLKKIHLSNNQFTGPIPTSLASMPRLMELRLEGNQFTGPIPNFQHAFKSFSVANNQLEGEIPASLHNMPPSSFSGNEGVCGAPLSACSSPKKKSTASIVAAAVLVIVALIVIGAVILLVLHQRRKQAGLEVSAENPSSIMFQSQQKEASSSDEGSRGSPTSSSHRSRSLRLLFVRDDREKFDYNELFRASAKMLGSGCFSSSYKVALLDGPEMVVKRFKQMNNVGREEFDEHMRRIGRLNHPNLLPLVAYYYRKVEKLLVTDFVHNGSLAVRLHGYQALGQESLDWASRLKIVKGIAKGIEHLYKEMPSLIAAHGHLKSSNVLLSESLEPILTDYGLGPVINQDLAPEIMVIYKSPEYVQHGRITKKTDVWSLGILILEILTGKFPANLLQGKGSELSLANWVHSVVPQEWTREVFDKDMDGTNNSEGEMVKLLKIALACCEGDVDKRWDLKEAVERIHEVNEEEVKSSLSPWMVN</sequence>
<comment type="caution">
    <text evidence="21">The sequence shown here is derived from an EMBL/GenBank/DDBJ whole genome shotgun (WGS) entry which is preliminary data.</text>
</comment>
<feature type="chain" id="PRO_5019367843" evidence="19">
    <location>
        <begin position="25"/>
        <end position="617"/>
    </location>
</feature>
<dbReference type="Pfam" id="PF13855">
    <property type="entry name" value="LRR_8"/>
    <property type="match status" value="1"/>
</dbReference>
<comment type="subcellular location">
    <subcellularLocation>
        <location evidence="2">Membrane</location>
        <topology evidence="2">Peripheral membrane protein</topology>
    </subcellularLocation>
    <subcellularLocation>
        <location evidence="1">Membrane</location>
        <topology evidence="1">Single-pass membrane protein</topology>
    </subcellularLocation>
    <subcellularLocation>
        <location evidence="3">Secreted</location>
        <location evidence="3">Cell wall</location>
    </subcellularLocation>
</comment>
<keyword evidence="6" id="KW-0597">Phosphoprotein</keyword>
<dbReference type="EMBL" id="QZWG01000001">
    <property type="protein sequence ID" value="RZC27752.1"/>
    <property type="molecule type" value="Genomic_DNA"/>
</dbReference>
<dbReference type="Pfam" id="PF08263">
    <property type="entry name" value="LRRNT_2"/>
    <property type="match status" value="1"/>
</dbReference>
<dbReference type="PANTHER" id="PTHR48007">
    <property type="entry name" value="LEUCINE-RICH REPEAT RECEPTOR-LIKE PROTEIN KINASE PXC1"/>
    <property type="match status" value="1"/>
</dbReference>
<comment type="similarity">
    <text evidence="16">Belongs to the polygalacturonase-inhibiting protein family.</text>
</comment>
<name>A0A445LWQ5_GLYSO</name>
<evidence type="ECO:0000256" key="10">
    <source>
        <dbReference type="ARBA" id="ARBA00022737"/>
    </source>
</evidence>
<evidence type="ECO:0000256" key="11">
    <source>
        <dbReference type="ARBA" id="ARBA00022821"/>
    </source>
</evidence>
<evidence type="ECO:0000313" key="22">
    <source>
        <dbReference type="Proteomes" id="UP000289340"/>
    </source>
</evidence>
<dbReference type="FunFam" id="3.80.10.10:FF:000400">
    <property type="entry name" value="Nuclear pore complex protein NUP107"/>
    <property type="match status" value="1"/>
</dbReference>
<keyword evidence="22" id="KW-1185">Reference proteome</keyword>
<evidence type="ECO:0000256" key="14">
    <source>
        <dbReference type="ARBA" id="ARBA00023157"/>
    </source>
</evidence>
<evidence type="ECO:0000256" key="19">
    <source>
        <dbReference type="SAM" id="SignalP"/>
    </source>
</evidence>
<feature type="domain" description="Protein kinase" evidence="20">
    <location>
        <begin position="329"/>
        <end position="603"/>
    </location>
</feature>
<dbReference type="InterPro" id="IPR001611">
    <property type="entry name" value="Leu-rich_rpt"/>
</dbReference>
<dbReference type="InterPro" id="IPR046959">
    <property type="entry name" value="PRK1-6/SRF4-like"/>
</dbReference>
<dbReference type="InterPro" id="IPR000719">
    <property type="entry name" value="Prot_kinase_dom"/>
</dbReference>
<dbReference type="Gene3D" id="1.10.510.10">
    <property type="entry name" value="Transferase(Phosphotransferase) domain 1"/>
    <property type="match status" value="1"/>
</dbReference>
<dbReference type="PANTHER" id="PTHR48007:SF75">
    <property type="entry name" value="LRR RECEPTOR-LIKE KINASE"/>
    <property type="match status" value="1"/>
</dbReference>
<evidence type="ECO:0000313" key="21">
    <source>
        <dbReference type="EMBL" id="RZC27752.1"/>
    </source>
</evidence>
<dbReference type="InterPro" id="IPR011009">
    <property type="entry name" value="Kinase-like_dom_sf"/>
</dbReference>
<keyword evidence="7" id="KW-0433">Leucine-rich repeat</keyword>
<evidence type="ECO:0000256" key="17">
    <source>
        <dbReference type="SAM" id="MobiDB-lite"/>
    </source>
</evidence>
<evidence type="ECO:0000256" key="1">
    <source>
        <dbReference type="ARBA" id="ARBA00004167"/>
    </source>
</evidence>
<evidence type="ECO:0000256" key="18">
    <source>
        <dbReference type="SAM" id="Phobius"/>
    </source>
</evidence>
<dbReference type="Gene3D" id="3.30.200.20">
    <property type="entry name" value="Phosphorylase Kinase, domain 1"/>
    <property type="match status" value="1"/>
</dbReference>
<proteinExistence type="inferred from homology"/>
<dbReference type="InterPro" id="IPR013210">
    <property type="entry name" value="LRR_N_plant-typ"/>
</dbReference>